<keyword evidence="2" id="KW-1185">Reference proteome</keyword>
<dbReference type="EMBL" id="BLLF01006904">
    <property type="protein sequence ID" value="GFH32640.1"/>
    <property type="molecule type" value="Genomic_DNA"/>
</dbReference>
<reference evidence="1 2" key="1">
    <citation type="submission" date="2020-02" db="EMBL/GenBank/DDBJ databases">
        <title>Draft genome sequence of Haematococcus lacustris strain NIES-144.</title>
        <authorList>
            <person name="Morimoto D."/>
            <person name="Nakagawa S."/>
            <person name="Yoshida T."/>
            <person name="Sawayama S."/>
        </authorList>
    </citation>
    <scope>NUCLEOTIDE SEQUENCE [LARGE SCALE GENOMIC DNA]</scope>
    <source>
        <strain evidence="1 2">NIES-144</strain>
    </source>
</reference>
<evidence type="ECO:0000313" key="2">
    <source>
        <dbReference type="Proteomes" id="UP000485058"/>
    </source>
</evidence>
<comment type="caution">
    <text evidence="1">The sequence shown here is derived from an EMBL/GenBank/DDBJ whole genome shotgun (WGS) entry which is preliminary data.</text>
</comment>
<gene>
    <name evidence="1" type="ORF">HaLaN_31891</name>
</gene>
<feature type="non-terminal residue" evidence="1">
    <location>
        <position position="65"/>
    </location>
</feature>
<feature type="non-terminal residue" evidence="1">
    <location>
        <position position="1"/>
    </location>
</feature>
<accession>A0A6A0AIC1</accession>
<name>A0A6A0AIC1_HAELA</name>
<dbReference type="Proteomes" id="UP000485058">
    <property type="component" value="Unassembled WGS sequence"/>
</dbReference>
<sequence length="65" mass="7092">AAAPAYSHQELLAVEAARQQQQAQVALLTDQERAWMALPPLPPGLGLQPSSSLRWSQDLTRVEVT</sequence>
<protein>
    <submittedName>
        <fullName evidence="1">Uncharacterized protein</fullName>
    </submittedName>
</protein>
<evidence type="ECO:0000313" key="1">
    <source>
        <dbReference type="EMBL" id="GFH32640.1"/>
    </source>
</evidence>
<dbReference type="AlphaFoldDB" id="A0A6A0AIC1"/>
<organism evidence="1 2">
    <name type="scientific">Haematococcus lacustris</name>
    <name type="common">Green alga</name>
    <name type="synonym">Haematococcus pluvialis</name>
    <dbReference type="NCBI Taxonomy" id="44745"/>
    <lineage>
        <taxon>Eukaryota</taxon>
        <taxon>Viridiplantae</taxon>
        <taxon>Chlorophyta</taxon>
        <taxon>core chlorophytes</taxon>
        <taxon>Chlorophyceae</taxon>
        <taxon>CS clade</taxon>
        <taxon>Chlamydomonadales</taxon>
        <taxon>Haematococcaceae</taxon>
        <taxon>Haematococcus</taxon>
    </lineage>
</organism>
<proteinExistence type="predicted"/>